<dbReference type="OrthoDB" id="332516at2759"/>
<feature type="compositionally biased region" description="Polar residues" evidence="1">
    <location>
        <begin position="29"/>
        <end position="43"/>
    </location>
</feature>
<feature type="compositionally biased region" description="Low complexity" evidence="1">
    <location>
        <begin position="643"/>
        <end position="656"/>
    </location>
</feature>
<dbReference type="VEuPathDB" id="ToxoDB:CSUI_003521"/>
<feature type="compositionally biased region" description="Basic and acidic residues" evidence="1">
    <location>
        <begin position="112"/>
        <end position="122"/>
    </location>
</feature>
<keyword evidence="3" id="KW-1185">Reference proteome</keyword>
<feature type="region of interest" description="Disordered" evidence="1">
    <location>
        <begin position="24"/>
        <end position="47"/>
    </location>
</feature>
<evidence type="ECO:0000313" key="2">
    <source>
        <dbReference type="EMBL" id="PHJ22621.1"/>
    </source>
</evidence>
<proteinExistence type="predicted"/>
<reference evidence="2 3" key="1">
    <citation type="journal article" date="2017" name="Int. J. Parasitol.">
        <title>The genome of the protozoan parasite Cystoisospora suis and a reverse vaccinology approach to identify vaccine candidates.</title>
        <authorList>
            <person name="Palmieri N."/>
            <person name="Shrestha A."/>
            <person name="Ruttkowski B."/>
            <person name="Beck T."/>
            <person name="Vogl C."/>
            <person name="Tomley F."/>
            <person name="Blake D.P."/>
            <person name="Joachim A."/>
        </authorList>
    </citation>
    <scope>NUCLEOTIDE SEQUENCE [LARGE SCALE GENOMIC DNA]</scope>
    <source>
        <strain evidence="2 3">Wien I</strain>
    </source>
</reference>
<evidence type="ECO:0000313" key="3">
    <source>
        <dbReference type="Proteomes" id="UP000221165"/>
    </source>
</evidence>
<feature type="region of interest" description="Disordered" evidence="1">
    <location>
        <begin position="617"/>
        <end position="688"/>
    </location>
</feature>
<accession>A0A2C6KF48</accession>
<dbReference type="AlphaFoldDB" id="A0A2C6KF48"/>
<organism evidence="2 3">
    <name type="scientific">Cystoisospora suis</name>
    <dbReference type="NCBI Taxonomy" id="483139"/>
    <lineage>
        <taxon>Eukaryota</taxon>
        <taxon>Sar</taxon>
        <taxon>Alveolata</taxon>
        <taxon>Apicomplexa</taxon>
        <taxon>Conoidasida</taxon>
        <taxon>Coccidia</taxon>
        <taxon>Eucoccidiorida</taxon>
        <taxon>Eimeriorina</taxon>
        <taxon>Sarcocystidae</taxon>
        <taxon>Cystoisospora</taxon>
    </lineage>
</organism>
<feature type="compositionally biased region" description="Low complexity" evidence="1">
    <location>
        <begin position="431"/>
        <end position="449"/>
    </location>
</feature>
<feature type="region of interest" description="Disordered" evidence="1">
    <location>
        <begin position="430"/>
        <end position="449"/>
    </location>
</feature>
<dbReference type="Proteomes" id="UP000221165">
    <property type="component" value="Unassembled WGS sequence"/>
</dbReference>
<dbReference type="GeneID" id="94426928"/>
<feature type="compositionally biased region" description="Polar residues" evidence="1">
    <location>
        <begin position="735"/>
        <end position="747"/>
    </location>
</feature>
<dbReference type="RefSeq" id="XP_067924298.1">
    <property type="nucleotide sequence ID" value="XM_068063717.1"/>
</dbReference>
<gene>
    <name evidence="2" type="ORF">CSUI_003521</name>
</gene>
<feature type="region of interest" description="Disordered" evidence="1">
    <location>
        <begin position="347"/>
        <end position="401"/>
    </location>
</feature>
<protein>
    <submittedName>
        <fullName evidence="2">Uncharacterized protein</fullName>
    </submittedName>
</protein>
<feature type="region of interest" description="Disordered" evidence="1">
    <location>
        <begin position="159"/>
        <end position="187"/>
    </location>
</feature>
<comment type="caution">
    <text evidence="2">The sequence shown here is derived from an EMBL/GenBank/DDBJ whole genome shotgun (WGS) entry which is preliminary data.</text>
</comment>
<feature type="compositionally biased region" description="Basic and acidic residues" evidence="1">
    <location>
        <begin position="173"/>
        <end position="186"/>
    </location>
</feature>
<feature type="region of interest" description="Disordered" evidence="1">
    <location>
        <begin position="89"/>
        <end position="123"/>
    </location>
</feature>
<dbReference type="EMBL" id="MIGC01001593">
    <property type="protein sequence ID" value="PHJ22621.1"/>
    <property type="molecule type" value="Genomic_DNA"/>
</dbReference>
<sequence length="922" mass="96859">MQVAALVVEGTVVATSPPGAGSGCAAYSPSLSRSKQAQSQEGSHSPYVPCSPLLNSARLSVDLLRCTSPATRAEVLQGTEQLPCLALQTPQYSSPSPSPTIKTLMHSPAGRRARDGRPEGHQRVPVCCHTESVAEVAVMGGVVDTTSWCVATSSESVAGNPVRRSSGVTNLPKETRESVVAERAEGPRQLSLSTPLKVSPPLCRSPVSKNLCLPVPEDDRAGSLASESLGQGTSSYVAMGSISGDNVLCTFADDVVVEHQQEPLLLDRRPGDASCSYESDEVKECPFLSPSFRSVDDQVTIQSMNSSLFSGKSSSLPQTQSRGGGGSGNPVTLLLPIPTRRRDLKAFTRDGGEGDSSSEEVLSEDSAVERPPPRELFGPMGRRIRPIRKTQPPEKAGDGSLCPHLAKRVSFGSPLSVEVHQYSYADGSKISGGSVTSSQDSSNSSLGSLLSSPSTQCLLLPARENSSPTEECSFAFVRPGSTPAGRGGFLSPTPRASTAANPLPRSPTCLSCDTGREGGRLPLTNSEASYSPLAAEEETSYSDSSGCMTRRHSDTSGRGNDFPSFRLYVAGSSTPERGVSSLSPSVCSPVVQSPSAVSCSPAQASLSPVSHVHSCRRISPKPLLPPGDSGFPVSPPSTKHGGTRSVTPGSTTPSSSKHAHGLRLLVSSPTRSCSPRAQLDSPRNLVPSPTEVQWNQSVSMRSSVSNQIPDASPLSAVYKTRLARSPTYLVPQPRLSPSSASQRNSCGSPEDRPSVCHMTPHFSMDKTRVSSVSESPVQKLFAGPPLPVGRTPHGEILRETGGSSRENYGTLHPDSLVNDGEENSPFTSLCVNQHTSCTHTLGTSLSPENSSDVSGLQHPANMVGVTVNSNPQITLSDCVVSGSRNDFPKDFPQSPTASVSPSRPLASVRCSWCDVGFMPGRA</sequence>
<feature type="region of interest" description="Disordered" evidence="1">
    <location>
        <begin position="308"/>
        <end position="335"/>
    </location>
</feature>
<feature type="region of interest" description="Disordered" evidence="1">
    <location>
        <begin position="728"/>
        <end position="756"/>
    </location>
</feature>
<evidence type="ECO:0000256" key="1">
    <source>
        <dbReference type="SAM" id="MobiDB-lite"/>
    </source>
</evidence>
<name>A0A2C6KF48_9APIC</name>
<feature type="region of interest" description="Disordered" evidence="1">
    <location>
        <begin position="515"/>
        <end position="562"/>
    </location>
</feature>